<accession>A0AAW6RG27</accession>
<proteinExistence type="predicted"/>
<dbReference type="RefSeq" id="WP_279524124.1">
    <property type="nucleotide sequence ID" value="NZ_JARVII010000008.1"/>
</dbReference>
<organism evidence="2 3">
    <name type="scientific">Ottowia cancrivicina</name>
    <dbReference type="NCBI Taxonomy" id="3040346"/>
    <lineage>
        <taxon>Bacteria</taxon>
        <taxon>Pseudomonadati</taxon>
        <taxon>Pseudomonadota</taxon>
        <taxon>Betaproteobacteria</taxon>
        <taxon>Burkholderiales</taxon>
        <taxon>Comamonadaceae</taxon>
        <taxon>Ottowia</taxon>
    </lineage>
</organism>
<dbReference type="InterPro" id="IPR013766">
    <property type="entry name" value="Thioredoxin_domain"/>
</dbReference>
<dbReference type="EMBL" id="JARVII010000008">
    <property type="protein sequence ID" value="MDG9699180.1"/>
    <property type="molecule type" value="Genomic_DNA"/>
</dbReference>
<gene>
    <name evidence="2" type="ORF">QB898_05495</name>
</gene>
<reference evidence="2 3" key="1">
    <citation type="submission" date="2023-04" db="EMBL/GenBank/DDBJ databases">
        <title>Ottowia paracancer sp. nov., isolated from human stomach.</title>
        <authorList>
            <person name="Song Y."/>
        </authorList>
    </citation>
    <scope>NUCLEOTIDE SEQUENCE [LARGE SCALE GENOMIC DNA]</scope>
    <source>
        <strain evidence="2 3">10c7w1</strain>
    </source>
</reference>
<dbReference type="CDD" id="cd02947">
    <property type="entry name" value="TRX_family"/>
    <property type="match status" value="1"/>
</dbReference>
<comment type="caution">
    <text evidence="2">The sequence shown here is derived from an EMBL/GenBank/DDBJ whole genome shotgun (WGS) entry which is preliminary data.</text>
</comment>
<dbReference type="SUPFAM" id="SSF52833">
    <property type="entry name" value="Thioredoxin-like"/>
    <property type="match status" value="1"/>
</dbReference>
<dbReference type="AlphaFoldDB" id="A0AAW6RG27"/>
<dbReference type="Pfam" id="PF00085">
    <property type="entry name" value="Thioredoxin"/>
    <property type="match status" value="1"/>
</dbReference>
<dbReference type="Proteomes" id="UP001237156">
    <property type="component" value="Unassembled WGS sequence"/>
</dbReference>
<evidence type="ECO:0000259" key="1">
    <source>
        <dbReference type="Pfam" id="PF00085"/>
    </source>
</evidence>
<name>A0AAW6RG27_9BURK</name>
<protein>
    <submittedName>
        <fullName evidence="2">Thioredoxin family protein</fullName>
    </submittedName>
</protein>
<dbReference type="InterPro" id="IPR036249">
    <property type="entry name" value="Thioredoxin-like_sf"/>
</dbReference>
<dbReference type="Gene3D" id="3.40.30.10">
    <property type="entry name" value="Glutaredoxin"/>
    <property type="match status" value="1"/>
</dbReference>
<evidence type="ECO:0000313" key="2">
    <source>
        <dbReference type="EMBL" id="MDG9699180.1"/>
    </source>
</evidence>
<evidence type="ECO:0000313" key="3">
    <source>
        <dbReference type="Proteomes" id="UP001237156"/>
    </source>
</evidence>
<sequence length="121" mass="13033">MTSHASLQTLLAQTLAAHAAERPAERPAPLAVLCLCAAWCDTCRQWQATFEAAARARSDLAFRWIDIEDEADALGDVDVQDFPTLLIGTASATLFYGPVLPQAGQIERLLRAAQAKLPSQA</sequence>
<keyword evidence="3" id="KW-1185">Reference proteome</keyword>
<feature type="domain" description="Thioredoxin" evidence="1">
    <location>
        <begin position="30"/>
        <end position="89"/>
    </location>
</feature>